<dbReference type="AlphaFoldDB" id="A0A2R6XXJ8"/>
<reference evidence="2" key="1">
    <citation type="journal article" date="2018" name="Sci. Rep.">
        <title>Lignite coal burning seam in the remote Altai Mountains harbors a hydrogen-driven thermophilic microbial community.</title>
        <authorList>
            <person name="Kadnikov V.V."/>
            <person name="Mardanov A.V."/>
            <person name="Ivasenko D.A."/>
            <person name="Antsiferov D.V."/>
            <person name="Beletsky A.V."/>
            <person name="Karnachuk O.V."/>
            <person name="Ravin N.V."/>
        </authorList>
    </citation>
    <scope>NUCLEOTIDE SEQUENCE [LARGE SCALE GENOMIC DNA]</scope>
</reference>
<gene>
    <name evidence="1" type="ORF">BSOLF_0076</name>
</gene>
<comment type="caution">
    <text evidence="1">The sequence shown here is derived from an EMBL/GenBank/DDBJ whole genome shotgun (WGS) entry which is preliminary data.</text>
</comment>
<dbReference type="Proteomes" id="UP000244338">
    <property type="component" value="Unassembled WGS sequence"/>
</dbReference>
<dbReference type="EMBL" id="PEBX01000180">
    <property type="protein sequence ID" value="PTQ55151.1"/>
    <property type="molecule type" value="Genomic_DNA"/>
</dbReference>
<proteinExistence type="predicted"/>
<accession>A0A2R6XXJ8</accession>
<evidence type="ECO:0000313" key="2">
    <source>
        <dbReference type="Proteomes" id="UP000244338"/>
    </source>
</evidence>
<protein>
    <submittedName>
        <fullName evidence="1">Uncharacterized protein</fullName>
    </submittedName>
</protein>
<organism evidence="1 2">
    <name type="scientific">Candidatus Carbonibacillus altaicus</name>
    <dbReference type="NCBI Taxonomy" id="2163959"/>
    <lineage>
        <taxon>Bacteria</taxon>
        <taxon>Bacillati</taxon>
        <taxon>Bacillota</taxon>
        <taxon>Bacilli</taxon>
        <taxon>Bacillales</taxon>
        <taxon>Candidatus Carbonibacillus</taxon>
    </lineage>
</organism>
<evidence type="ECO:0000313" key="1">
    <source>
        <dbReference type="EMBL" id="PTQ55151.1"/>
    </source>
</evidence>
<name>A0A2R6XXJ8_9BACL</name>
<sequence length="37" mass="4027">MKAPSDPFPKKPKRTLLAHAQLKAENFPIASLPNPDG</sequence>